<evidence type="ECO:0000313" key="1">
    <source>
        <dbReference type="EMBL" id="GAA5807808.1"/>
    </source>
</evidence>
<dbReference type="Proteomes" id="UP001473302">
    <property type="component" value="Unassembled WGS sequence"/>
</dbReference>
<proteinExistence type="predicted"/>
<reference evidence="1 2" key="1">
    <citation type="submission" date="2024-04" db="EMBL/GenBank/DDBJ databases">
        <title>genome sequences of Mucor flavus KT1a and Helicostylum pulchrum KT1b strains isolated from the surface of a dry-aged beef.</title>
        <authorList>
            <person name="Toyotome T."/>
            <person name="Hosono M."/>
            <person name="Torimaru M."/>
            <person name="Fukuda K."/>
            <person name="Mikami N."/>
        </authorList>
    </citation>
    <scope>NUCLEOTIDE SEQUENCE [LARGE SCALE GENOMIC DNA]</scope>
    <source>
        <strain evidence="1 2">KT1a</strain>
    </source>
</reference>
<accession>A0ABP9YLR6</accession>
<comment type="caution">
    <text evidence="1">The sequence shown here is derived from an EMBL/GenBank/DDBJ whole genome shotgun (WGS) entry which is preliminary data.</text>
</comment>
<sequence length="455" mass="53113">MTEEFNRKIKKAVKKLLTLEQVTLVGTFTSHYSYGMLPPCLEDRYNLDIKIDSDLTLKMQVSFDSKYLSFPPDIVVHNLPAEQSQDLSALLPQSDFNLDQENCLYAWFKRILSLFKKPELKRQWSLFDDIPDFKPSRSIAKGKHKEPTLTYETNMYHSDGDFVDDLLDAREEIDIEEEITAYKRDRYKLKNQDDFVADTSDFFADQDEALSYKTRNNEFKASLFAKKSPVSDSSKTFASAKRTYIDHIMTEASNDNSDDDAIILPTPKKTMHTKPNPEPLRKKKRNLLVKPKIYKTNSKTEENFEYRKKFMYEWISEYKSNIVKYDTENHSNFTLLIEFRLSKTALHNEFKRRKERSLEIFLKEHPEVVKVSKAKQSAPIMINFKMNMSSFPSTPLEIKLISVMNTTSIGSDEPDTMDLKYSVTRNESLSKTVNDIMNLIIDAVPTFHYQIKIEE</sequence>
<gene>
    <name evidence="1" type="ORF">MFLAVUS_001187</name>
</gene>
<organism evidence="1 2">
    <name type="scientific">Mucor flavus</name>
    <dbReference type="NCBI Taxonomy" id="439312"/>
    <lineage>
        <taxon>Eukaryota</taxon>
        <taxon>Fungi</taxon>
        <taxon>Fungi incertae sedis</taxon>
        <taxon>Mucoromycota</taxon>
        <taxon>Mucoromycotina</taxon>
        <taxon>Mucoromycetes</taxon>
        <taxon>Mucorales</taxon>
        <taxon>Mucorineae</taxon>
        <taxon>Mucoraceae</taxon>
        <taxon>Mucor</taxon>
    </lineage>
</organism>
<keyword evidence="2" id="KW-1185">Reference proteome</keyword>
<name>A0ABP9YLR6_9FUNG</name>
<dbReference type="EMBL" id="BAABUK010000003">
    <property type="protein sequence ID" value="GAA5807808.1"/>
    <property type="molecule type" value="Genomic_DNA"/>
</dbReference>
<protein>
    <submittedName>
        <fullName evidence="1">Uncharacterized protein</fullName>
    </submittedName>
</protein>
<evidence type="ECO:0000313" key="2">
    <source>
        <dbReference type="Proteomes" id="UP001473302"/>
    </source>
</evidence>